<protein>
    <recommendedName>
        <fullName evidence="4">C2 domain-containing protein</fullName>
    </recommendedName>
</protein>
<organism evidence="2 3">
    <name type="scientific">Strigamia maritima</name>
    <name type="common">European centipede</name>
    <name type="synonym">Geophilus maritimus</name>
    <dbReference type="NCBI Taxonomy" id="126957"/>
    <lineage>
        <taxon>Eukaryota</taxon>
        <taxon>Metazoa</taxon>
        <taxon>Ecdysozoa</taxon>
        <taxon>Arthropoda</taxon>
        <taxon>Myriapoda</taxon>
        <taxon>Chilopoda</taxon>
        <taxon>Pleurostigmophora</taxon>
        <taxon>Geophilomorpha</taxon>
        <taxon>Linotaeniidae</taxon>
        <taxon>Strigamia</taxon>
    </lineage>
</organism>
<dbReference type="EMBL" id="JH432203">
    <property type="status" value="NOT_ANNOTATED_CDS"/>
    <property type="molecule type" value="Genomic_DNA"/>
</dbReference>
<reference evidence="3" key="1">
    <citation type="submission" date="2011-05" db="EMBL/GenBank/DDBJ databases">
        <authorList>
            <person name="Richards S.R."/>
            <person name="Qu J."/>
            <person name="Jiang H."/>
            <person name="Jhangiani S.N."/>
            <person name="Agravi P."/>
            <person name="Goodspeed R."/>
            <person name="Gross S."/>
            <person name="Mandapat C."/>
            <person name="Jackson L."/>
            <person name="Mathew T."/>
            <person name="Pu L."/>
            <person name="Thornton R."/>
            <person name="Saada N."/>
            <person name="Wilczek-Boney K.B."/>
            <person name="Lee S."/>
            <person name="Kovar C."/>
            <person name="Wu Y."/>
            <person name="Scherer S.E."/>
            <person name="Worley K.C."/>
            <person name="Muzny D.M."/>
            <person name="Gibbs R."/>
        </authorList>
    </citation>
    <scope>NUCLEOTIDE SEQUENCE</scope>
    <source>
        <strain evidence="3">Brora</strain>
    </source>
</reference>
<dbReference type="Proteomes" id="UP000014500">
    <property type="component" value="Unassembled WGS sequence"/>
</dbReference>
<dbReference type="SUPFAM" id="SSF49562">
    <property type="entry name" value="C2 domain (Calcium/lipid-binding domain, CaLB)"/>
    <property type="match status" value="1"/>
</dbReference>
<dbReference type="HOGENOM" id="CLU_2485918_0_0_1"/>
<evidence type="ECO:0000313" key="3">
    <source>
        <dbReference type="Proteomes" id="UP000014500"/>
    </source>
</evidence>
<dbReference type="EnsemblMetazoa" id="SMAR015637-RA">
    <property type="protein sequence ID" value="SMAR015637-PA"/>
    <property type="gene ID" value="SMAR015637"/>
</dbReference>
<proteinExistence type="predicted"/>
<sequence length="88" mass="10263">MRNEDTYLTDNHPTTFSDTIPKGTTRRKLPKTPHELCKKSVSGKIQLQIWFRKNKNDLVVNVLDARSLRMRSDNTLPRAYVKVRLLPV</sequence>
<evidence type="ECO:0000313" key="2">
    <source>
        <dbReference type="EnsemblMetazoa" id="SMAR015637-PA"/>
    </source>
</evidence>
<dbReference type="OMA" id="AYAKICI"/>
<dbReference type="STRING" id="126957.T1JP61"/>
<feature type="region of interest" description="Disordered" evidence="1">
    <location>
        <begin position="1"/>
        <end position="35"/>
    </location>
</feature>
<dbReference type="AlphaFoldDB" id="T1JP61"/>
<name>T1JP61_STRMM</name>
<feature type="compositionally biased region" description="Polar residues" evidence="1">
    <location>
        <begin position="1"/>
        <end position="18"/>
    </location>
</feature>
<evidence type="ECO:0000256" key="1">
    <source>
        <dbReference type="SAM" id="MobiDB-lite"/>
    </source>
</evidence>
<keyword evidence="3" id="KW-1185">Reference proteome</keyword>
<dbReference type="Gene3D" id="2.60.40.150">
    <property type="entry name" value="C2 domain"/>
    <property type="match status" value="1"/>
</dbReference>
<reference evidence="2" key="2">
    <citation type="submission" date="2015-02" db="UniProtKB">
        <authorList>
            <consortium name="EnsemblMetazoa"/>
        </authorList>
    </citation>
    <scope>IDENTIFICATION</scope>
</reference>
<accession>T1JP61</accession>
<dbReference type="InterPro" id="IPR035892">
    <property type="entry name" value="C2_domain_sf"/>
</dbReference>
<evidence type="ECO:0008006" key="4">
    <source>
        <dbReference type="Google" id="ProtNLM"/>
    </source>
</evidence>